<accession>A0A834XH21</accession>
<keyword evidence="2" id="KW-1185">Reference proteome</keyword>
<keyword evidence="1" id="KW-0378">Hydrolase</keyword>
<protein>
    <submittedName>
        <fullName evidence="1">Putative PIF1 DNA helicase/replication protein A1-like protein</fullName>
    </submittedName>
</protein>
<dbReference type="AlphaFoldDB" id="A0A834XH21"/>
<dbReference type="PANTHER" id="PTHR45786">
    <property type="entry name" value="DNA BINDING PROTEIN-LIKE"/>
    <property type="match status" value="1"/>
</dbReference>
<comment type="caution">
    <text evidence="1">The sequence shown here is derived from an EMBL/GenBank/DDBJ whole genome shotgun (WGS) entry which is preliminary data.</text>
</comment>
<keyword evidence="1" id="KW-0547">Nucleotide-binding</keyword>
<sequence>MVKSNSFIASSSQSMEIDARKQRMCILTERRMSKSKTMLQDVSCNANSSSRVYEIQNSLAIINFHHVNVKKTTSPPAKLTQEYVDISLPTHECEHCGALFWYEERVNKLRQIRKPKFLMCCLQGKVKLPKRQNPLEILERLLVNNDARSKDFKRLHCQNMHLMGGLLPKDDESPRFSQLYIYDLNNKVSNRIRNARSVKDHRAISNREELRLKLIKKRNTDDRVYNLPTADEIAALIVGDFDP</sequence>
<dbReference type="GO" id="GO:0004386">
    <property type="term" value="F:helicase activity"/>
    <property type="evidence" value="ECO:0007669"/>
    <property type="project" value="UniProtKB-KW"/>
</dbReference>
<dbReference type="Proteomes" id="UP000634136">
    <property type="component" value="Unassembled WGS sequence"/>
</dbReference>
<evidence type="ECO:0000313" key="1">
    <source>
        <dbReference type="EMBL" id="KAF7844473.1"/>
    </source>
</evidence>
<name>A0A834XH21_9FABA</name>
<dbReference type="EMBL" id="JAAIUW010000001">
    <property type="protein sequence ID" value="KAF7844473.1"/>
    <property type="molecule type" value="Genomic_DNA"/>
</dbReference>
<gene>
    <name evidence="1" type="ORF">G2W53_001378</name>
</gene>
<keyword evidence="1" id="KW-0067">ATP-binding</keyword>
<organism evidence="1 2">
    <name type="scientific">Senna tora</name>
    <dbReference type="NCBI Taxonomy" id="362788"/>
    <lineage>
        <taxon>Eukaryota</taxon>
        <taxon>Viridiplantae</taxon>
        <taxon>Streptophyta</taxon>
        <taxon>Embryophyta</taxon>
        <taxon>Tracheophyta</taxon>
        <taxon>Spermatophyta</taxon>
        <taxon>Magnoliopsida</taxon>
        <taxon>eudicotyledons</taxon>
        <taxon>Gunneridae</taxon>
        <taxon>Pentapetalae</taxon>
        <taxon>rosids</taxon>
        <taxon>fabids</taxon>
        <taxon>Fabales</taxon>
        <taxon>Fabaceae</taxon>
        <taxon>Caesalpinioideae</taxon>
        <taxon>Cassia clade</taxon>
        <taxon>Senna</taxon>
    </lineage>
</organism>
<keyword evidence="1" id="KW-0347">Helicase</keyword>
<evidence type="ECO:0000313" key="2">
    <source>
        <dbReference type="Proteomes" id="UP000634136"/>
    </source>
</evidence>
<proteinExistence type="predicted"/>
<dbReference type="OrthoDB" id="1928976at2759"/>
<dbReference type="PANTHER" id="PTHR45786:SF66">
    <property type="entry name" value="HOOK MOTIF PROTEIN, PUTATIVE-RELATED"/>
    <property type="match status" value="1"/>
</dbReference>
<reference evidence="1" key="1">
    <citation type="submission" date="2020-09" db="EMBL/GenBank/DDBJ databases">
        <title>Genome-Enabled Discovery of Anthraquinone Biosynthesis in Senna tora.</title>
        <authorList>
            <person name="Kang S.-H."/>
            <person name="Pandey R.P."/>
            <person name="Lee C.-M."/>
            <person name="Sim J.-S."/>
            <person name="Jeong J.-T."/>
            <person name="Choi B.-S."/>
            <person name="Jung M."/>
            <person name="Ginzburg D."/>
            <person name="Zhao K."/>
            <person name="Won S.Y."/>
            <person name="Oh T.-J."/>
            <person name="Yu Y."/>
            <person name="Kim N.-H."/>
            <person name="Lee O.R."/>
            <person name="Lee T.-H."/>
            <person name="Bashyal P."/>
            <person name="Kim T.-S."/>
            <person name="Lee W.-H."/>
            <person name="Kawkins C."/>
            <person name="Kim C.-K."/>
            <person name="Kim J.S."/>
            <person name="Ahn B.O."/>
            <person name="Rhee S.Y."/>
            <person name="Sohng J.K."/>
        </authorList>
    </citation>
    <scope>NUCLEOTIDE SEQUENCE</scope>
    <source>
        <tissue evidence="1">Leaf</tissue>
    </source>
</reference>